<keyword evidence="9" id="KW-1185">Reference proteome</keyword>
<keyword evidence="4" id="KW-0998">Cell outer membrane</keyword>
<dbReference type="InterPro" id="IPR011250">
    <property type="entry name" value="OMP/PagP_B-barrel"/>
</dbReference>
<dbReference type="Pfam" id="PF13505">
    <property type="entry name" value="OMP_b-brl"/>
    <property type="match status" value="1"/>
</dbReference>
<evidence type="ECO:0000256" key="4">
    <source>
        <dbReference type="ARBA" id="ARBA00023237"/>
    </source>
</evidence>
<feature type="signal peptide" evidence="6">
    <location>
        <begin position="1"/>
        <end position="36"/>
    </location>
</feature>
<dbReference type="EMBL" id="CP000781">
    <property type="protein sequence ID" value="ABS67584.1"/>
    <property type="molecule type" value="Genomic_DNA"/>
</dbReference>
<comment type="similarity">
    <text evidence="5">Belongs to the Omp25/RopB family.</text>
</comment>
<dbReference type="PANTHER" id="PTHR34001">
    <property type="entry name" value="BLL7405 PROTEIN"/>
    <property type="match status" value="1"/>
</dbReference>
<evidence type="ECO:0000313" key="9">
    <source>
        <dbReference type="Proteomes" id="UP000002417"/>
    </source>
</evidence>
<dbReference type="SUPFAM" id="SSF56925">
    <property type="entry name" value="OMPA-like"/>
    <property type="match status" value="1"/>
</dbReference>
<dbReference type="STRING" id="78245.Xaut_2341"/>
<dbReference type="PhylomeDB" id="A7IHU1"/>
<evidence type="ECO:0000256" key="5">
    <source>
        <dbReference type="ARBA" id="ARBA00038306"/>
    </source>
</evidence>
<accession>A7IHU1</accession>
<dbReference type="PANTHER" id="PTHR34001:SF3">
    <property type="entry name" value="BLL7405 PROTEIN"/>
    <property type="match status" value="1"/>
</dbReference>
<dbReference type="InterPro" id="IPR027385">
    <property type="entry name" value="Beta-barrel_OMP"/>
</dbReference>
<feature type="domain" description="Outer membrane protein beta-barrel" evidence="7">
    <location>
        <begin position="26"/>
        <end position="236"/>
    </location>
</feature>
<dbReference type="HOGENOM" id="CLU_037100_0_1_5"/>
<evidence type="ECO:0000259" key="7">
    <source>
        <dbReference type="Pfam" id="PF13505"/>
    </source>
</evidence>
<reference evidence="8 9" key="1">
    <citation type="submission" date="2007-07" db="EMBL/GenBank/DDBJ databases">
        <title>Complete sequence of chromosome of Xanthobacter autotrophicus Py2.</title>
        <authorList>
            <consortium name="US DOE Joint Genome Institute"/>
            <person name="Copeland A."/>
            <person name="Lucas S."/>
            <person name="Lapidus A."/>
            <person name="Barry K."/>
            <person name="Glavina del Rio T."/>
            <person name="Hammon N."/>
            <person name="Israni S."/>
            <person name="Dalin E."/>
            <person name="Tice H."/>
            <person name="Pitluck S."/>
            <person name="Sims D."/>
            <person name="Brettin T."/>
            <person name="Bruce D."/>
            <person name="Detter J.C."/>
            <person name="Han C."/>
            <person name="Tapia R."/>
            <person name="Brainard J."/>
            <person name="Schmutz J."/>
            <person name="Larimer F."/>
            <person name="Land M."/>
            <person name="Hauser L."/>
            <person name="Kyrpides N."/>
            <person name="Kim E."/>
            <person name="Ensigns S.A."/>
            <person name="Richardson P."/>
        </authorList>
    </citation>
    <scope>NUCLEOTIDE SEQUENCE [LARGE SCALE GENOMIC DNA]</scope>
    <source>
        <strain evidence="9">ATCC BAA-1158 / Py2</strain>
    </source>
</reference>
<evidence type="ECO:0000256" key="6">
    <source>
        <dbReference type="SAM" id="SignalP"/>
    </source>
</evidence>
<dbReference type="Proteomes" id="UP000002417">
    <property type="component" value="Chromosome"/>
</dbReference>
<dbReference type="KEGG" id="xau:Xaut_2341"/>
<evidence type="ECO:0000313" key="8">
    <source>
        <dbReference type="EMBL" id="ABS67584.1"/>
    </source>
</evidence>
<proteinExistence type="inferred from homology"/>
<keyword evidence="2 6" id="KW-0732">Signal</keyword>
<dbReference type="AlphaFoldDB" id="A7IHU1"/>
<organism evidence="8 9">
    <name type="scientific">Xanthobacter autotrophicus (strain ATCC BAA-1158 / Py2)</name>
    <dbReference type="NCBI Taxonomy" id="78245"/>
    <lineage>
        <taxon>Bacteria</taxon>
        <taxon>Pseudomonadati</taxon>
        <taxon>Pseudomonadota</taxon>
        <taxon>Alphaproteobacteria</taxon>
        <taxon>Hyphomicrobiales</taxon>
        <taxon>Xanthobacteraceae</taxon>
        <taxon>Xanthobacter</taxon>
    </lineage>
</organism>
<dbReference type="eggNOG" id="COG3637">
    <property type="taxonomic scope" value="Bacteria"/>
</dbReference>
<keyword evidence="3" id="KW-0472">Membrane</keyword>
<name>A7IHU1_XANP2</name>
<dbReference type="GO" id="GO:0009279">
    <property type="term" value="C:cell outer membrane"/>
    <property type="evidence" value="ECO:0007669"/>
    <property type="project" value="UniProtKB-SubCell"/>
</dbReference>
<feature type="chain" id="PRO_5002710179" evidence="6">
    <location>
        <begin position="37"/>
        <end position="236"/>
    </location>
</feature>
<evidence type="ECO:0000256" key="1">
    <source>
        <dbReference type="ARBA" id="ARBA00004442"/>
    </source>
</evidence>
<comment type="subcellular location">
    <subcellularLocation>
        <location evidence="1">Cell outer membrane</location>
    </subcellularLocation>
</comment>
<evidence type="ECO:0000256" key="3">
    <source>
        <dbReference type="ARBA" id="ARBA00023136"/>
    </source>
</evidence>
<dbReference type="InterPro" id="IPR051692">
    <property type="entry name" value="OMP-like"/>
</dbReference>
<gene>
    <name evidence="8" type="ordered locus">Xaut_2341</name>
</gene>
<evidence type="ECO:0000256" key="2">
    <source>
        <dbReference type="ARBA" id="ARBA00022729"/>
    </source>
</evidence>
<dbReference type="Gene3D" id="2.40.160.20">
    <property type="match status" value="1"/>
</dbReference>
<protein>
    <submittedName>
        <fullName evidence="8">Porin</fullName>
    </submittedName>
</protein>
<sequence length="236" mass="23927">MERTVLGGSGSIPRGASLAMPAILLAALLSAGPAAAADLGRPTQPAIPAAVPAPVFSWTGFYIGGNAGYGWGSGQDELGVAGVDPKGWFGGGQAGYNYQFSNNIVAGIEADIQGGDIGASASGPLGGQLGVLGLSSTLDSFGTVRGRLGYAFGPILPYVTGGFAWGNNSIDYLGASQSQTHTGWTAGAGIEYALTDHWTAKTEYLYTDLGSKFYDTLGASAGVTAQTARIGINYKF</sequence>